<dbReference type="PANTHER" id="PTHR37520">
    <property type="entry name" value="INTRON-ENCODED DNA ENDONUCLEASE AI2A-RELATED"/>
    <property type="match status" value="1"/>
</dbReference>
<dbReference type="Pfam" id="PF00961">
    <property type="entry name" value="LAGLIDADG_1"/>
    <property type="match status" value="1"/>
</dbReference>
<evidence type="ECO:0000313" key="3">
    <source>
        <dbReference type="EMBL" id="UBU96591.1"/>
    </source>
</evidence>
<dbReference type="AlphaFoldDB" id="A0A8K1I5P6"/>
<reference evidence="3" key="1">
    <citation type="journal article" date="2021" name="FEMS Yeast Res.">
        <title>Comparative analysis of Malassezia furfur mitogenomes and the development of a mitochondria-based typing approach.</title>
        <authorList>
            <person name="Theelen B."/>
            <person name="Christinaki A.C."/>
            <person name="Dawson T.L."/>
            <person name="Boekhout T."/>
            <person name="Kouvelis V.N."/>
        </authorList>
    </citation>
    <scope>NUCLEOTIDE SEQUENCE</scope>
    <source>
        <strain evidence="3">CBS 9374</strain>
    </source>
</reference>
<dbReference type="PANTHER" id="PTHR37520:SF1">
    <property type="entry name" value="INTRON-ENCODED DNA ENDONUCLEASE AI2A-RELATED"/>
    <property type="match status" value="1"/>
</dbReference>
<keyword evidence="3" id="KW-0378">Hydrolase</keyword>
<keyword evidence="3" id="KW-0540">Nuclease</keyword>
<accession>A0A8K1I5P6</accession>
<gene>
    <name evidence="3" type="primary">orf4</name>
</gene>
<organism evidence="3">
    <name type="scientific">Malassezia furfur</name>
    <name type="common">Pityriasis versicolor infection agent</name>
    <name type="synonym">Pityrosporum furfur</name>
    <dbReference type="NCBI Taxonomy" id="55194"/>
    <lineage>
        <taxon>Eukaryota</taxon>
        <taxon>Fungi</taxon>
        <taxon>Dikarya</taxon>
        <taxon>Basidiomycota</taxon>
        <taxon>Ustilaginomycotina</taxon>
        <taxon>Malasseziomycetes</taxon>
        <taxon>Malasseziales</taxon>
        <taxon>Malasseziaceae</taxon>
        <taxon>Malassezia</taxon>
    </lineage>
</organism>
<name>A0A8K1I5P6_MALFU</name>
<dbReference type="InterPro" id="IPR004860">
    <property type="entry name" value="LAGLIDADG_dom"/>
</dbReference>
<dbReference type="SUPFAM" id="SSF55608">
    <property type="entry name" value="Homing endonucleases"/>
    <property type="match status" value="2"/>
</dbReference>
<sequence length="348" mass="40939">MSLWPFVDGYNYFNLTSNYAVCWNNLQYQFNPDINVMPTNSISNLFSILIVSKYNIHTNTFLNSKNGLTKIQSAGNQRYVSNQSDLSNLVGTSETTRVTTKDNNNNNSFNQWLAGIIDGNGCFMISKKDHYSLEIIVNHHNIKMLRYIQNQFGGSIKLRAGANAYRYRIQNKDTLIQIVHRVNGYIQHSKRIHQLHAICHKLNIQPAMPINLDIHSSWFAGFFDAKGSIYLTSSDNPKLIIQVKDKEYKNIHEYLKTFGGQIHFDKSQNGFYQWYIQSFTDHITFYNYSKNHVLRSCNAKRFYLIKKYYHLIQFQAYKPNNIHHKAWIYFMNKWNSISELSILYFTYY</sequence>
<feature type="domain" description="Homing endonuclease LAGLIDADG" evidence="2">
    <location>
        <begin position="113"/>
        <end position="196"/>
    </location>
</feature>
<keyword evidence="3" id="KW-0255">Endonuclease</keyword>
<dbReference type="GO" id="GO:0004519">
    <property type="term" value="F:endonuclease activity"/>
    <property type="evidence" value="ECO:0007669"/>
    <property type="project" value="UniProtKB-KW"/>
</dbReference>
<evidence type="ECO:0000259" key="2">
    <source>
        <dbReference type="Pfam" id="PF00961"/>
    </source>
</evidence>
<proteinExistence type="predicted"/>
<geneLocation type="mitochondrion" evidence="3"/>
<dbReference type="InterPro" id="IPR027434">
    <property type="entry name" value="Homing_endonucl"/>
</dbReference>
<comment type="function">
    <text evidence="1">Mitochondrial DNA endonuclease involved in intron homing.</text>
</comment>
<protein>
    <submittedName>
        <fullName evidence="3">Putative LAGLIDADG homing endonuclease</fullName>
    </submittedName>
</protein>
<evidence type="ECO:0000256" key="1">
    <source>
        <dbReference type="ARBA" id="ARBA00002670"/>
    </source>
</evidence>
<dbReference type="Gene3D" id="3.10.28.10">
    <property type="entry name" value="Homing endonucleases"/>
    <property type="match status" value="2"/>
</dbReference>
<keyword evidence="3" id="KW-0496">Mitochondrion</keyword>
<dbReference type="EMBL" id="MW683314">
    <property type="protein sequence ID" value="UBU96591.1"/>
    <property type="molecule type" value="Genomic_DNA"/>
</dbReference>